<protein>
    <submittedName>
        <fullName evidence="1">Uncharacterized protein</fullName>
    </submittedName>
</protein>
<keyword evidence="2" id="KW-1185">Reference proteome</keyword>
<dbReference type="EMBL" id="JACBKZ010000014">
    <property type="protein sequence ID" value="KAF5933842.1"/>
    <property type="molecule type" value="Genomic_DNA"/>
</dbReference>
<comment type="caution">
    <text evidence="1">The sequence shown here is derived from an EMBL/GenBank/DDBJ whole genome shotgun (WGS) entry which is preliminary data.</text>
</comment>
<dbReference type="Gene3D" id="3.40.50.2000">
    <property type="entry name" value="Glycogen Phosphorylase B"/>
    <property type="match status" value="1"/>
</dbReference>
<reference evidence="1 2" key="2">
    <citation type="submission" date="2020-07" db="EMBL/GenBank/DDBJ databases">
        <title>Genome assembly of wild tea tree DASZ reveals pedigree and selection history of tea varieties.</title>
        <authorList>
            <person name="Zhang W."/>
        </authorList>
    </citation>
    <scope>NUCLEOTIDE SEQUENCE [LARGE SCALE GENOMIC DNA]</scope>
    <source>
        <strain evidence="2">cv. G240</strain>
        <tissue evidence="1">Leaf</tissue>
    </source>
</reference>
<name>A0A7J7FZJ6_CAMSI</name>
<accession>A0A7J7FZJ6</accession>
<sequence length="128" mass="14052">MILLSTCASGAVALTSKQSEALVAALECSRVHFIWCMKASDQGHMASDDGVIPNGFKDHVGDGGFIIEGQTKQVFILFISKTTLQTQTKHILRHRAMGVFMTHYGWSARGHISWGTYADVTNECKLVH</sequence>
<gene>
    <name evidence="1" type="ORF">HYC85_030013</name>
</gene>
<organism evidence="1 2">
    <name type="scientific">Camellia sinensis</name>
    <name type="common">Tea plant</name>
    <name type="synonym">Thea sinensis</name>
    <dbReference type="NCBI Taxonomy" id="4442"/>
    <lineage>
        <taxon>Eukaryota</taxon>
        <taxon>Viridiplantae</taxon>
        <taxon>Streptophyta</taxon>
        <taxon>Embryophyta</taxon>
        <taxon>Tracheophyta</taxon>
        <taxon>Spermatophyta</taxon>
        <taxon>Magnoliopsida</taxon>
        <taxon>eudicotyledons</taxon>
        <taxon>Gunneridae</taxon>
        <taxon>Pentapetalae</taxon>
        <taxon>asterids</taxon>
        <taxon>Ericales</taxon>
        <taxon>Theaceae</taxon>
        <taxon>Camellia</taxon>
    </lineage>
</organism>
<evidence type="ECO:0000313" key="2">
    <source>
        <dbReference type="Proteomes" id="UP000593564"/>
    </source>
</evidence>
<dbReference type="Proteomes" id="UP000593564">
    <property type="component" value="Unassembled WGS sequence"/>
</dbReference>
<dbReference type="AlphaFoldDB" id="A0A7J7FZJ6"/>
<evidence type="ECO:0000313" key="1">
    <source>
        <dbReference type="EMBL" id="KAF5933842.1"/>
    </source>
</evidence>
<dbReference type="SUPFAM" id="SSF53756">
    <property type="entry name" value="UDP-Glycosyltransferase/glycogen phosphorylase"/>
    <property type="match status" value="1"/>
</dbReference>
<proteinExistence type="predicted"/>
<reference evidence="2" key="1">
    <citation type="journal article" date="2020" name="Nat. Commun.">
        <title>Genome assembly of wild tea tree DASZ reveals pedigree and selection history of tea varieties.</title>
        <authorList>
            <person name="Zhang W."/>
            <person name="Zhang Y."/>
            <person name="Qiu H."/>
            <person name="Guo Y."/>
            <person name="Wan H."/>
            <person name="Zhang X."/>
            <person name="Scossa F."/>
            <person name="Alseekh S."/>
            <person name="Zhang Q."/>
            <person name="Wang P."/>
            <person name="Xu L."/>
            <person name="Schmidt M.H."/>
            <person name="Jia X."/>
            <person name="Li D."/>
            <person name="Zhu A."/>
            <person name="Guo F."/>
            <person name="Chen W."/>
            <person name="Ni D."/>
            <person name="Usadel B."/>
            <person name="Fernie A.R."/>
            <person name="Wen W."/>
        </authorList>
    </citation>
    <scope>NUCLEOTIDE SEQUENCE [LARGE SCALE GENOMIC DNA]</scope>
    <source>
        <strain evidence="2">cv. G240</strain>
    </source>
</reference>